<reference evidence="1" key="2">
    <citation type="submission" date="2015-07" db="EMBL/GenBank/DDBJ databases">
        <authorList>
            <person name="Noorani M."/>
        </authorList>
    </citation>
    <scope>NUCLEOTIDE SEQUENCE</scope>
    <source>
        <strain evidence="1">Yugu1</strain>
    </source>
</reference>
<sequence>MCIIELMAIEMSCRSMMIDCNIAWILLNDCLMYKVVATILHKGHRLSNWVFTWSLATNNYNSPA</sequence>
<protein>
    <submittedName>
        <fullName evidence="1">Uncharacterized protein</fullName>
    </submittedName>
</protein>
<name>A0A368QYU0_SETIT</name>
<accession>A0A368QYU0</accession>
<dbReference type="AlphaFoldDB" id="A0A368QYU0"/>
<evidence type="ECO:0000313" key="1">
    <source>
        <dbReference type="EMBL" id="RCV22994.1"/>
    </source>
</evidence>
<proteinExistence type="predicted"/>
<organism evidence="1">
    <name type="scientific">Setaria italica</name>
    <name type="common">Foxtail millet</name>
    <name type="synonym">Panicum italicum</name>
    <dbReference type="NCBI Taxonomy" id="4555"/>
    <lineage>
        <taxon>Eukaryota</taxon>
        <taxon>Viridiplantae</taxon>
        <taxon>Streptophyta</taxon>
        <taxon>Embryophyta</taxon>
        <taxon>Tracheophyta</taxon>
        <taxon>Spermatophyta</taxon>
        <taxon>Magnoliopsida</taxon>
        <taxon>Liliopsida</taxon>
        <taxon>Poales</taxon>
        <taxon>Poaceae</taxon>
        <taxon>PACMAD clade</taxon>
        <taxon>Panicoideae</taxon>
        <taxon>Panicodae</taxon>
        <taxon>Paniceae</taxon>
        <taxon>Cenchrinae</taxon>
        <taxon>Setaria</taxon>
    </lineage>
</organism>
<dbReference type="EMBL" id="CM003531">
    <property type="protein sequence ID" value="RCV22994.1"/>
    <property type="molecule type" value="Genomic_DNA"/>
</dbReference>
<reference evidence="1" key="1">
    <citation type="journal article" date="2012" name="Nat. Biotechnol.">
        <title>Reference genome sequence of the model plant Setaria.</title>
        <authorList>
            <person name="Bennetzen J.L."/>
            <person name="Schmutz J."/>
            <person name="Wang H."/>
            <person name="Percifield R."/>
            <person name="Hawkins J."/>
            <person name="Pontaroli A.C."/>
            <person name="Estep M."/>
            <person name="Feng L."/>
            <person name="Vaughn J.N."/>
            <person name="Grimwood J."/>
            <person name="Jenkins J."/>
            <person name="Barry K."/>
            <person name="Lindquist E."/>
            <person name="Hellsten U."/>
            <person name="Deshpande S."/>
            <person name="Wang X."/>
            <person name="Wu X."/>
            <person name="Mitros T."/>
            <person name="Triplett J."/>
            <person name="Yang X."/>
            <person name="Ye C.Y."/>
            <person name="Mauro-Herrera M."/>
            <person name="Wang L."/>
            <person name="Li P."/>
            <person name="Sharma M."/>
            <person name="Sharma R."/>
            <person name="Ronald P.C."/>
            <person name="Panaud O."/>
            <person name="Kellogg E.A."/>
            <person name="Brutnell T.P."/>
            <person name="Doust A.N."/>
            <person name="Tuskan G.A."/>
            <person name="Rokhsar D."/>
            <person name="Devos K.M."/>
        </authorList>
    </citation>
    <scope>NUCLEOTIDE SEQUENCE [LARGE SCALE GENOMIC DNA]</scope>
    <source>
        <strain evidence="1">Yugu1</strain>
    </source>
</reference>
<gene>
    <name evidence="1" type="ORF">SETIT_4G264400v2</name>
</gene>